<dbReference type="Pfam" id="PF08327">
    <property type="entry name" value="AHSA1"/>
    <property type="match status" value="1"/>
</dbReference>
<dbReference type="InterPro" id="IPR013538">
    <property type="entry name" value="ASHA1/2-like_C"/>
</dbReference>
<sequence length="155" mass="17557">MSNLSALHSTFVIERAFSVPPSKVFRAWASADVKKAWMKCDDAMITEEMTLDFRPGGQETNRVMAPDGTVHRFEGYYLDIVENARIIYAFNMYLSEKRISTSLATVEFQPSATGSKMVFTEQIVFLDGYEDRQDRIRGTEIGLDNLVAYLRVGGH</sequence>
<accession>A0A0A1FCG0</accession>
<dbReference type="AlphaFoldDB" id="A0A0A1FCG0"/>
<dbReference type="Proteomes" id="UP000030302">
    <property type="component" value="Chromosome"/>
</dbReference>
<name>A0A0A1FCG0_9BURK</name>
<protein>
    <recommendedName>
        <fullName evidence="2">Activator of Hsp90 ATPase homologue 1/2-like C-terminal domain-containing protein</fullName>
    </recommendedName>
</protein>
<dbReference type="RefSeq" id="WP_038486926.1">
    <property type="nucleotide sequence ID" value="NZ_CP009962.1"/>
</dbReference>
<dbReference type="OrthoDB" id="9805228at2"/>
<dbReference type="EMBL" id="CP009962">
    <property type="protein sequence ID" value="AIY40542.1"/>
    <property type="molecule type" value="Genomic_DNA"/>
</dbReference>
<evidence type="ECO:0000313" key="4">
    <source>
        <dbReference type="Proteomes" id="UP000030302"/>
    </source>
</evidence>
<dbReference type="HOGENOM" id="CLU_108923_5_0_4"/>
<dbReference type="Gene3D" id="3.30.530.20">
    <property type="match status" value="1"/>
</dbReference>
<dbReference type="InterPro" id="IPR023393">
    <property type="entry name" value="START-like_dom_sf"/>
</dbReference>
<proteinExistence type="inferred from homology"/>
<dbReference type="KEGG" id="care:LT85_1384"/>
<gene>
    <name evidence="3" type="ORF">LT85_1384</name>
</gene>
<organism evidence="3 4">
    <name type="scientific">Collimonas arenae</name>
    <dbReference type="NCBI Taxonomy" id="279058"/>
    <lineage>
        <taxon>Bacteria</taxon>
        <taxon>Pseudomonadati</taxon>
        <taxon>Pseudomonadota</taxon>
        <taxon>Betaproteobacteria</taxon>
        <taxon>Burkholderiales</taxon>
        <taxon>Oxalobacteraceae</taxon>
        <taxon>Collimonas</taxon>
    </lineage>
</organism>
<evidence type="ECO:0000259" key="2">
    <source>
        <dbReference type="Pfam" id="PF08327"/>
    </source>
</evidence>
<reference evidence="4" key="1">
    <citation type="journal article" date="2014" name="Soil Biol. Biochem.">
        <title>Structure and function of bacterial communities in ageing soils: Insights from the Mendocino ecological staircase.</title>
        <authorList>
            <person name="Uroz S."/>
            <person name="Tech J.J."/>
            <person name="Sawaya N.A."/>
            <person name="Frey-Klett P."/>
            <person name="Leveau J.H.J."/>
        </authorList>
    </citation>
    <scope>NUCLEOTIDE SEQUENCE [LARGE SCALE GENOMIC DNA]</scope>
    <source>
        <strain evidence="4">Cal35</strain>
    </source>
</reference>
<evidence type="ECO:0000313" key="3">
    <source>
        <dbReference type="EMBL" id="AIY40542.1"/>
    </source>
</evidence>
<comment type="similarity">
    <text evidence="1">Belongs to the AHA1 family.</text>
</comment>
<evidence type="ECO:0000256" key="1">
    <source>
        <dbReference type="ARBA" id="ARBA00006817"/>
    </source>
</evidence>
<feature type="domain" description="Activator of Hsp90 ATPase homologue 1/2-like C-terminal" evidence="2">
    <location>
        <begin position="19"/>
        <end position="149"/>
    </location>
</feature>
<dbReference type="STRING" id="279058.LT85_1384"/>
<dbReference type="SUPFAM" id="SSF55961">
    <property type="entry name" value="Bet v1-like"/>
    <property type="match status" value="1"/>
</dbReference>
<dbReference type="CDD" id="cd08900">
    <property type="entry name" value="SRPBCC_CalC_Aha1-like_7"/>
    <property type="match status" value="1"/>
</dbReference>
<keyword evidence="4" id="KW-1185">Reference proteome</keyword>